<dbReference type="SUPFAM" id="SSF55785">
    <property type="entry name" value="PYP-like sensor domain (PAS domain)"/>
    <property type="match status" value="1"/>
</dbReference>
<comment type="caution">
    <text evidence="2">The sequence shown here is derived from an EMBL/GenBank/DDBJ whole genome shotgun (WGS) entry which is preliminary data.</text>
</comment>
<evidence type="ECO:0000313" key="3">
    <source>
        <dbReference type="Proteomes" id="UP000294489"/>
    </source>
</evidence>
<evidence type="ECO:0000259" key="1">
    <source>
        <dbReference type="PROSITE" id="PS50112"/>
    </source>
</evidence>
<dbReference type="SMART" id="SM00091">
    <property type="entry name" value="PAS"/>
    <property type="match status" value="1"/>
</dbReference>
<dbReference type="NCBIfam" id="TIGR00229">
    <property type="entry name" value="sensory_box"/>
    <property type="match status" value="1"/>
</dbReference>
<proteinExistence type="predicted"/>
<dbReference type="InterPro" id="IPR035965">
    <property type="entry name" value="PAS-like_dom_sf"/>
</dbReference>
<dbReference type="InterPro" id="IPR003018">
    <property type="entry name" value="GAF"/>
</dbReference>
<dbReference type="CDD" id="cd00130">
    <property type="entry name" value="PAS"/>
    <property type="match status" value="1"/>
</dbReference>
<dbReference type="InterPro" id="IPR029016">
    <property type="entry name" value="GAF-like_dom_sf"/>
</dbReference>
<dbReference type="InterPro" id="IPR013656">
    <property type="entry name" value="PAS_4"/>
</dbReference>
<sequence>MWGMRRELEAQQAIQDLIARDEPLSGTLARLCQLMDELIPHALSTVMLFDAKAQVLRFAAGSLPAAYQEAMQAVPMGRDTCSNGRAAFLKQLVVSEDVHHDPFWIDHPDLVEQYGLYACWAYPVLSRERVLLGTYAVIYQLPGPPSRREMDLMSRAVGLVSLAIERHEMQKLHYETEQRYRSLFTLHPDGVFSLDLEGRVEDVNPAGLNLMGYLKEEILGQHYSRFIVAEDLPRVDAAFYKAAQGAQRHYEVQAVRSDGSTGRLAITNLPIVVNERVVGVYGIARNLALGKETLPLGGIKAEVDF</sequence>
<protein>
    <submittedName>
        <fullName evidence="2">PAS domain S-box-containing protein</fullName>
    </submittedName>
</protein>
<dbReference type="InterPro" id="IPR000014">
    <property type="entry name" value="PAS"/>
</dbReference>
<evidence type="ECO:0000313" key="2">
    <source>
        <dbReference type="EMBL" id="TDX21421.1"/>
    </source>
</evidence>
<dbReference type="Pfam" id="PF08448">
    <property type="entry name" value="PAS_4"/>
    <property type="match status" value="1"/>
</dbReference>
<dbReference type="EMBL" id="SOEC01000037">
    <property type="protein sequence ID" value="TDX21421.1"/>
    <property type="molecule type" value="Genomic_DNA"/>
</dbReference>
<dbReference type="AlphaFoldDB" id="A0A4R8FH19"/>
<dbReference type="Pfam" id="PF01590">
    <property type="entry name" value="GAF"/>
    <property type="match status" value="1"/>
</dbReference>
<dbReference type="Proteomes" id="UP000294489">
    <property type="component" value="Unassembled WGS sequence"/>
</dbReference>
<dbReference type="OrthoDB" id="9808408at2"/>
<organism evidence="2 3">
    <name type="scientific">Modicisalibacter xianhensis</name>
    <dbReference type="NCBI Taxonomy" id="442341"/>
    <lineage>
        <taxon>Bacteria</taxon>
        <taxon>Pseudomonadati</taxon>
        <taxon>Pseudomonadota</taxon>
        <taxon>Gammaproteobacteria</taxon>
        <taxon>Oceanospirillales</taxon>
        <taxon>Halomonadaceae</taxon>
        <taxon>Modicisalibacter</taxon>
    </lineage>
</organism>
<reference evidence="2 3" key="1">
    <citation type="submission" date="2019-03" db="EMBL/GenBank/DDBJ databases">
        <title>Freshwater and sediment microbial communities from various areas in North America, analyzing microbe dynamics in response to fracking.</title>
        <authorList>
            <person name="Lamendella R."/>
        </authorList>
    </citation>
    <scope>NUCLEOTIDE SEQUENCE [LARGE SCALE GENOMIC DNA]</scope>
    <source>
        <strain evidence="2 3">6_TX</strain>
    </source>
</reference>
<gene>
    <name evidence="2" type="ORF">DFO67_1372</name>
</gene>
<dbReference type="Gene3D" id="3.30.450.40">
    <property type="match status" value="1"/>
</dbReference>
<dbReference type="SUPFAM" id="SSF55781">
    <property type="entry name" value="GAF domain-like"/>
    <property type="match status" value="1"/>
</dbReference>
<accession>A0A4R8FH19</accession>
<dbReference type="Gene3D" id="3.30.450.20">
    <property type="entry name" value="PAS domain"/>
    <property type="match status" value="1"/>
</dbReference>
<name>A0A4R8FH19_9GAMM</name>
<feature type="domain" description="PAS" evidence="1">
    <location>
        <begin position="176"/>
        <end position="246"/>
    </location>
</feature>
<dbReference type="PROSITE" id="PS50112">
    <property type="entry name" value="PAS"/>
    <property type="match status" value="1"/>
</dbReference>